<dbReference type="Gene3D" id="1.10.287.1260">
    <property type="match status" value="1"/>
</dbReference>
<organism evidence="4 5">
    <name type="scientific">Caenimonas koreensis DSM 17982</name>
    <dbReference type="NCBI Taxonomy" id="1121255"/>
    <lineage>
        <taxon>Bacteria</taxon>
        <taxon>Pseudomonadati</taxon>
        <taxon>Pseudomonadota</taxon>
        <taxon>Betaproteobacteria</taxon>
        <taxon>Burkholderiales</taxon>
        <taxon>Comamonadaceae</taxon>
        <taxon>Caenimonas</taxon>
    </lineage>
</organism>
<gene>
    <name evidence="4" type="ORF">GHT07_11145</name>
</gene>
<comment type="caution">
    <text evidence="4">The sequence shown here is derived from an EMBL/GenBank/DDBJ whole genome shotgun (WGS) entry which is preliminary data.</text>
</comment>
<feature type="region of interest" description="Disordered" evidence="1">
    <location>
        <begin position="1"/>
        <end position="20"/>
    </location>
</feature>
<feature type="transmembrane region" description="Helical" evidence="2">
    <location>
        <begin position="160"/>
        <end position="181"/>
    </location>
</feature>
<keyword evidence="2" id="KW-0812">Transmembrane</keyword>
<feature type="domain" description="Mechanosensitive ion channel MscS" evidence="3">
    <location>
        <begin position="209"/>
        <end position="275"/>
    </location>
</feature>
<name>A0A844B8R2_9BURK</name>
<feature type="transmembrane region" description="Helical" evidence="2">
    <location>
        <begin position="115"/>
        <end position="139"/>
    </location>
</feature>
<feature type="transmembrane region" description="Helical" evidence="2">
    <location>
        <begin position="37"/>
        <end position="63"/>
    </location>
</feature>
<evidence type="ECO:0000313" key="5">
    <source>
        <dbReference type="Proteomes" id="UP000487350"/>
    </source>
</evidence>
<protein>
    <submittedName>
        <fullName evidence="4">Mechanosensitive ion channel</fullName>
    </submittedName>
</protein>
<accession>A0A844B8R2</accession>
<dbReference type="GO" id="GO:0016020">
    <property type="term" value="C:membrane"/>
    <property type="evidence" value="ECO:0007669"/>
    <property type="project" value="InterPro"/>
</dbReference>
<dbReference type="PANTHER" id="PTHR30566:SF25">
    <property type="entry name" value="INNER MEMBRANE PROTEIN"/>
    <property type="match status" value="1"/>
</dbReference>
<reference evidence="4 5" key="1">
    <citation type="submission" date="2019-11" db="EMBL/GenBank/DDBJ databases">
        <title>Caenimonas koreensis gen. nov., sp. nov., isolated from activated sludge.</title>
        <authorList>
            <person name="Seung H.R."/>
        </authorList>
    </citation>
    <scope>NUCLEOTIDE SEQUENCE [LARGE SCALE GENOMIC DNA]</scope>
    <source>
        <strain evidence="4 5">EMB320</strain>
    </source>
</reference>
<evidence type="ECO:0000259" key="3">
    <source>
        <dbReference type="Pfam" id="PF00924"/>
    </source>
</evidence>
<dbReference type="InterPro" id="IPR006685">
    <property type="entry name" value="MscS_channel_2nd"/>
</dbReference>
<evidence type="ECO:0000256" key="1">
    <source>
        <dbReference type="SAM" id="MobiDB-lite"/>
    </source>
</evidence>
<dbReference type="Pfam" id="PF00924">
    <property type="entry name" value="MS_channel_2nd"/>
    <property type="match status" value="1"/>
</dbReference>
<feature type="transmembrane region" description="Helical" evidence="2">
    <location>
        <begin position="187"/>
        <end position="206"/>
    </location>
</feature>
<evidence type="ECO:0000313" key="4">
    <source>
        <dbReference type="EMBL" id="MRD47836.1"/>
    </source>
</evidence>
<proteinExistence type="predicted"/>
<sequence>MQPQTQRLTQPPTTPVRTETLNPDLTSLLPDILQTHVWTATATAALVAVFAALVVHRVGLAVLRRVARDTVVVKAIIEATQRAAGAVLPLAALQIIWVLAPDTLAHISTVRHGNALLLIAALTWFVMGVINGLADGLIARHPVSVSDDLEARRIQTQAHVLSRSANVLLVIGGASMALMTFPGARQLGASLLASAGVLGLVGGIAARPVFSNLIAGLQLAFAQPIRIDDVLIVKDQHGRVEEITGSYVVMKLWDERRMIVPLNWFIENPFENWTRSSSKIVQSVFFFVDFTMPLEALRAELDRLLAVAPEWDKRVGKLAVIDATESSMKIRVLVSAENSGLAGDLGHWLREQLIAFVARDYPQCLPRTRQISFAQSASQCV</sequence>
<keyword evidence="2" id="KW-1133">Transmembrane helix</keyword>
<dbReference type="PANTHER" id="PTHR30566">
    <property type="entry name" value="YNAI-RELATED MECHANOSENSITIVE ION CHANNEL"/>
    <property type="match status" value="1"/>
</dbReference>
<dbReference type="InterPro" id="IPR010920">
    <property type="entry name" value="LSM_dom_sf"/>
</dbReference>
<feature type="transmembrane region" description="Helical" evidence="2">
    <location>
        <begin position="83"/>
        <end position="100"/>
    </location>
</feature>
<dbReference type="RefSeq" id="WP_153585163.1">
    <property type="nucleotide sequence ID" value="NZ_WJBU01000010.1"/>
</dbReference>
<dbReference type="OrthoDB" id="9792218at2"/>
<dbReference type="EMBL" id="WJBU01000010">
    <property type="protein sequence ID" value="MRD47836.1"/>
    <property type="molecule type" value="Genomic_DNA"/>
</dbReference>
<dbReference type="GO" id="GO:0008381">
    <property type="term" value="F:mechanosensitive monoatomic ion channel activity"/>
    <property type="evidence" value="ECO:0007669"/>
    <property type="project" value="UniProtKB-ARBA"/>
</dbReference>
<keyword evidence="5" id="KW-1185">Reference proteome</keyword>
<evidence type="ECO:0000256" key="2">
    <source>
        <dbReference type="SAM" id="Phobius"/>
    </source>
</evidence>
<keyword evidence="2" id="KW-0472">Membrane</keyword>
<dbReference type="SUPFAM" id="SSF50182">
    <property type="entry name" value="Sm-like ribonucleoproteins"/>
    <property type="match status" value="1"/>
</dbReference>
<dbReference type="AlphaFoldDB" id="A0A844B8R2"/>
<feature type="compositionally biased region" description="Low complexity" evidence="1">
    <location>
        <begin position="1"/>
        <end position="11"/>
    </location>
</feature>
<dbReference type="Proteomes" id="UP000487350">
    <property type="component" value="Unassembled WGS sequence"/>
</dbReference>